<keyword evidence="2" id="KW-0418">Kinase</keyword>
<evidence type="ECO:0000313" key="8">
    <source>
        <dbReference type="Proteomes" id="UP000611554"/>
    </source>
</evidence>
<dbReference type="Gene3D" id="1.20.5.1930">
    <property type="match status" value="1"/>
</dbReference>
<dbReference type="SUPFAM" id="SSF55874">
    <property type="entry name" value="ATPase domain of HSP90 chaperone/DNA topoisomerase II/histidine kinase"/>
    <property type="match status" value="1"/>
</dbReference>
<evidence type="ECO:0000313" key="7">
    <source>
        <dbReference type="EMBL" id="GGP87959.1"/>
    </source>
</evidence>
<feature type="compositionally biased region" description="Low complexity" evidence="4">
    <location>
        <begin position="1"/>
        <end position="21"/>
    </location>
</feature>
<keyword evidence="1" id="KW-0808">Transferase</keyword>
<dbReference type="InterPro" id="IPR050482">
    <property type="entry name" value="Sensor_HK_TwoCompSys"/>
</dbReference>
<feature type="transmembrane region" description="Helical" evidence="5">
    <location>
        <begin position="74"/>
        <end position="91"/>
    </location>
</feature>
<dbReference type="PANTHER" id="PTHR24421:SF63">
    <property type="entry name" value="SENSOR HISTIDINE KINASE DESK"/>
    <property type="match status" value="1"/>
</dbReference>
<keyword evidence="3" id="KW-0902">Two-component regulatory system</keyword>
<dbReference type="EMBL" id="BMQJ01000003">
    <property type="protein sequence ID" value="GGP87959.1"/>
    <property type="molecule type" value="Genomic_DNA"/>
</dbReference>
<evidence type="ECO:0000259" key="6">
    <source>
        <dbReference type="Pfam" id="PF07730"/>
    </source>
</evidence>
<dbReference type="InterPro" id="IPR011712">
    <property type="entry name" value="Sig_transdc_His_kin_sub3_dim/P"/>
</dbReference>
<reference evidence="8" key="1">
    <citation type="journal article" date="2019" name="Int. J. Syst. Evol. Microbiol.">
        <title>The Global Catalogue of Microorganisms (GCM) 10K type strain sequencing project: providing services to taxonomists for standard genome sequencing and annotation.</title>
        <authorList>
            <consortium name="The Broad Institute Genomics Platform"/>
            <consortium name="The Broad Institute Genome Sequencing Center for Infectious Disease"/>
            <person name="Wu L."/>
            <person name="Ma J."/>
        </authorList>
    </citation>
    <scope>NUCLEOTIDE SEQUENCE [LARGE SCALE GENOMIC DNA]</scope>
    <source>
        <strain evidence="8">JCM 3115</strain>
    </source>
</reference>
<dbReference type="Pfam" id="PF07730">
    <property type="entry name" value="HisKA_3"/>
    <property type="match status" value="1"/>
</dbReference>
<gene>
    <name evidence="7" type="ORF">GCM10010140_16760</name>
</gene>
<protein>
    <recommendedName>
        <fullName evidence="6">Signal transduction histidine kinase subgroup 3 dimerisation and phosphoacceptor domain-containing protein</fullName>
    </recommendedName>
</protein>
<feature type="transmembrane region" description="Helical" evidence="5">
    <location>
        <begin position="128"/>
        <end position="153"/>
    </location>
</feature>
<keyword evidence="5" id="KW-0812">Transmembrane</keyword>
<keyword evidence="5" id="KW-1133">Transmembrane helix</keyword>
<evidence type="ECO:0000256" key="5">
    <source>
        <dbReference type="SAM" id="Phobius"/>
    </source>
</evidence>
<dbReference type="CDD" id="cd16917">
    <property type="entry name" value="HATPase_UhpB-NarQ-NarX-like"/>
    <property type="match status" value="1"/>
</dbReference>
<comment type="caution">
    <text evidence="7">The sequence shown here is derived from an EMBL/GenBank/DDBJ whole genome shotgun (WGS) entry which is preliminary data.</text>
</comment>
<dbReference type="PANTHER" id="PTHR24421">
    <property type="entry name" value="NITRATE/NITRITE SENSOR PROTEIN NARX-RELATED"/>
    <property type="match status" value="1"/>
</dbReference>
<evidence type="ECO:0000256" key="3">
    <source>
        <dbReference type="ARBA" id="ARBA00023012"/>
    </source>
</evidence>
<proteinExistence type="predicted"/>
<feature type="transmembrane region" description="Helical" evidence="5">
    <location>
        <begin position="165"/>
        <end position="182"/>
    </location>
</feature>
<organism evidence="7 8">
    <name type="scientific">Streptosporangium pseudovulgare</name>
    <dbReference type="NCBI Taxonomy" id="35765"/>
    <lineage>
        <taxon>Bacteria</taxon>
        <taxon>Bacillati</taxon>
        <taxon>Actinomycetota</taxon>
        <taxon>Actinomycetes</taxon>
        <taxon>Streptosporangiales</taxon>
        <taxon>Streptosporangiaceae</taxon>
        <taxon>Streptosporangium</taxon>
    </lineage>
</organism>
<accession>A0ABQ2QM10</accession>
<sequence>MTAPETTPGAASEAAPGTAPAVTSGAASEAAPGGTAGWTRRARPAGSSGVDGLPDAEDEGRITRLWSARDRSRLLLMVAVTVWASAAQVAAGTPAWLTATAIALGAPLSLLGLTVRSAAEPRVWWPRFAALAAIPLLLAFVAGPWWAATAAWASTAAGWGPSRRAQPYVVGLGLSAGLLAFAGGGDAGLALVLGGFVALVGFFTVQARHASELMTELRETKQELARLAVVEERNRIARDLHDLVGHSLSVVAVKTELARRLLPIDTGRADGELKDIDAIVRRALSEVRQAVTGYRQPTLAAELSSAVQAARAAGIRCEVSSPDSWDLPVAVEGLLAWTVREGITNVLRHSGAANCWITVTGDAGDAAGVTAGIAVEVADDGAVRDRDGDGRPGNGLAGLSERARALGGSLTAGRRDGGGFRLRVEVTG</sequence>
<keyword evidence="5" id="KW-0472">Membrane</keyword>
<dbReference type="Proteomes" id="UP000611554">
    <property type="component" value="Unassembled WGS sequence"/>
</dbReference>
<keyword evidence="8" id="KW-1185">Reference proteome</keyword>
<evidence type="ECO:0000256" key="1">
    <source>
        <dbReference type="ARBA" id="ARBA00022679"/>
    </source>
</evidence>
<evidence type="ECO:0000256" key="4">
    <source>
        <dbReference type="SAM" id="MobiDB-lite"/>
    </source>
</evidence>
<feature type="region of interest" description="Disordered" evidence="4">
    <location>
        <begin position="1"/>
        <end position="55"/>
    </location>
</feature>
<name>A0ABQ2QM10_9ACTN</name>
<feature type="transmembrane region" description="Helical" evidence="5">
    <location>
        <begin position="97"/>
        <end position="116"/>
    </location>
</feature>
<dbReference type="Gene3D" id="3.30.565.10">
    <property type="entry name" value="Histidine kinase-like ATPase, C-terminal domain"/>
    <property type="match status" value="1"/>
</dbReference>
<dbReference type="InterPro" id="IPR036890">
    <property type="entry name" value="HATPase_C_sf"/>
</dbReference>
<feature type="domain" description="Signal transduction histidine kinase subgroup 3 dimerisation and phosphoacceptor" evidence="6">
    <location>
        <begin position="232"/>
        <end position="298"/>
    </location>
</feature>
<feature type="transmembrane region" description="Helical" evidence="5">
    <location>
        <begin position="189"/>
        <end position="207"/>
    </location>
</feature>
<evidence type="ECO:0000256" key="2">
    <source>
        <dbReference type="ARBA" id="ARBA00022777"/>
    </source>
</evidence>